<dbReference type="Proteomes" id="UP000356253">
    <property type="component" value="Unassembled WGS sequence"/>
</dbReference>
<name>A0AC61Y811_9FLAO</name>
<evidence type="ECO:0000313" key="1">
    <source>
        <dbReference type="EMBL" id="VVV00546.1"/>
    </source>
</evidence>
<evidence type="ECO:0000313" key="2">
    <source>
        <dbReference type="Proteomes" id="UP000356253"/>
    </source>
</evidence>
<dbReference type="EMBL" id="CABVMM010000006">
    <property type="protein sequence ID" value="VVV00546.1"/>
    <property type="molecule type" value="Genomic_DNA"/>
</dbReference>
<organism evidence="1 2">
    <name type="scientific">Mesonia oceanica</name>
    <dbReference type="NCBI Taxonomy" id="2687242"/>
    <lineage>
        <taxon>Bacteria</taxon>
        <taxon>Pseudomonadati</taxon>
        <taxon>Bacteroidota</taxon>
        <taxon>Flavobacteriia</taxon>
        <taxon>Flavobacteriales</taxon>
        <taxon>Flavobacteriaceae</taxon>
        <taxon>Mesonia</taxon>
    </lineage>
</organism>
<accession>A0AC61Y811</accession>
<sequence>MKTSHTFSILFWINSSRSTNNKADLFLRITVNGRRANIGLKRKVLIDQWDKKAKKVKGTNAQAKAINNLINESQAKVYSIYQELKYKEELITAQLIKAKFFGEDEGAKSLQEILTYHNEKIEKTLSAGTNRNFGVTQKYIDRFLKKKLKTNDIYLKQLNFKFISDFETFLTSYYPKGHFKAMSHNTVMKHIQRLRKIITLAYHLEWIDKDPFVRWKPTFEVKQREFLNSHELDLLERYKFPIERLDRVRDLFIFSCYTGISYADIIALTKNNLMIGEDKNLWIITKRQKTGSPVKVPLLEKAEEILNKYENHPVTEVTQSLLPVISNEKVNLYLKEIADAAQIKKNLTFHMARHTFATTITLSNGVPIETVSKLLGHNKIATTQIYARVIDSKISTDMEQLKNKLKN</sequence>
<gene>
    <name evidence="1" type="primary">xerC_2</name>
    <name evidence="1" type="ORF">FVB9532_01817</name>
</gene>
<proteinExistence type="predicted"/>
<reference evidence="1" key="1">
    <citation type="submission" date="2019-09" db="EMBL/GenBank/DDBJ databases">
        <authorList>
            <person name="Rodrigo-Torres L."/>
            <person name="Arahal R. D."/>
            <person name="Lucena T."/>
        </authorList>
    </citation>
    <scope>NUCLEOTIDE SEQUENCE</scope>
    <source>
        <strain evidence="1">ISS653</strain>
    </source>
</reference>
<comment type="caution">
    <text evidence="1">The sequence shown here is derived from an EMBL/GenBank/DDBJ whole genome shotgun (WGS) entry which is preliminary data.</text>
</comment>
<keyword evidence="2" id="KW-1185">Reference proteome</keyword>
<protein>
    <submittedName>
        <fullName evidence="1">Tyrosine recombinase XerC</fullName>
    </submittedName>
</protein>